<dbReference type="GO" id="GO:0003714">
    <property type="term" value="F:transcription corepressor activity"/>
    <property type="evidence" value="ECO:0007669"/>
    <property type="project" value="TreeGrafter"/>
</dbReference>
<protein>
    <recommendedName>
        <fullName evidence="5">Chromodomain Y-like protein 2</fullName>
    </recommendedName>
</protein>
<reference evidence="3" key="1">
    <citation type="submission" date="2021-01" db="EMBL/GenBank/DDBJ databases">
        <title>A chromosome-scale assembly of European eel, Anguilla anguilla.</title>
        <authorList>
            <person name="Henkel C."/>
            <person name="Jong-Raadsen S.A."/>
            <person name="Dufour S."/>
            <person name="Weltzien F.-A."/>
            <person name="Palstra A.P."/>
            <person name="Pelster B."/>
            <person name="Spaink H.P."/>
            <person name="Van Den Thillart G.E."/>
            <person name="Jansen H."/>
            <person name="Zahm M."/>
            <person name="Klopp C."/>
            <person name="Cedric C."/>
            <person name="Louis A."/>
            <person name="Berthelot C."/>
            <person name="Parey E."/>
            <person name="Roest Crollius H."/>
            <person name="Montfort J."/>
            <person name="Robinson-Rechavi M."/>
            <person name="Bucao C."/>
            <person name="Bouchez O."/>
            <person name="Gislard M."/>
            <person name="Lluch J."/>
            <person name="Milhes M."/>
            <person name="Lampietro C."/>
            <person name="Lopez Roques C."/>
            <person name="Donnadieu C."/>
            <person name="Braasch I."/>
            <person name="Desvignes T."/>
            <person name="Postlethwait J."/>
            <person name="Bobe J."/>
            <person name="Guiguen Y."/>
            <person name="Dirks R."/>
        </authorList>
    </citation>
    <scope>NUCLEOTIDE SEQUENCE</scope>
    <source>
        <strain evidence="3">Tag_6206</strain>
        <tissue evidence="3">Liver</tissue>
    </source>
</reference>
<organism evidence="3 4">
    <name type="scientific">Anguilla anguilla</name>
    <name type="common">European freshwater eel</name>
    <name type="synonym">Muraena anguilla</name>
    <dbReference type="NCBI Taxonomy" id="7936"/>
    <lineage>
        <taxon>Eukaryota</taxon>
        <taxon>Metazoa</taxon>
        <taxon>Chordata</taxon>
        <taxon>Craniata</taxon>
        <taxon>Vertebrata</taxon>
        <taxon>Euteleostomi</taxon>
        <taxon>Actinopterygii</taxon>
        <taxon>Neopterygii</taxon>
        <taxon>Teleostei</taxon>
        <taxon>Anguilliformes</taxon>
        <taxon>Anguillidae</taxon>
        <taxon>Anguilla</taxon>
    </lineage>
</organism>
<dbReference type="Gene3D" id="3.90.226.10">
    <property type="entry name" value="2-enoyl-CoA Hydratase, Chain A, domain 1"/>
    <property type="match status" value="1"/>
</dbReference>
<keyword evidence="4" id="KW-1185">Reference proteome</keyword>
<comment type="subcellular location">
    <subcellularLocation>
        <location evidence="1">Nucleus</location>
    </subcellularLocation>
</comment>
<dbReference type="FunFam" id="3.90.226.10:FF:000012">
    <property type="entry name" value="Chromodomain Y-like protein 2"/>
    <property type="match status" value="1"/>
</dbReference>
<dbReference type="SUPFAM" id="SSF52096">
    <property type="entry name" value="ClpP/crotonase"/>
    <property type="match status" value="1"/>
</dbReference>
<dbReference type="GO" id="GO:0005634">
    <property type="term" value="C:nucleus"/>
    <property type="evidence" value="ECO:0007669"/>
    <property type="project" value="UniProtKB-SubCell"/>
</dbReference>
<evidence type="ECO:0000256" key="1">
    <source>
        <dbReference type="ARBA" id="ARBA00004123"/>
    </source>
</evidence>
<accession>A0A9D3RQL1</accession>
<sequence>MRYRNATKVHKIPSSGRADEILGDIDVREAPIMNELGSALSNGGLNLPSVKRKLVGENGYVFDKRLRYNVRQNESNCRYRDIVVRKEDGFTHILLSSQTSANNALTPEIMKEVCRALGNAAVDSSKLLLLSAVGGVFCSGLDRTYLIGRLSKDRRKESCRITETIRDFVKAFIQFKKPIVVAINGPALGLGASILPLCDVVWASEKAWFQTPCATVRLTPVGCASYTFPQILGVALANEMLFCGRKLTAQEACGRGLVSQVFWPSTFSQEVMLRVKEMATCSAVVLEESKGLVRSFLKSLLEEVNERECQMLRQLWSSTKGLDSLFSCLQDKIHEG</sequence>
<dbReference type="PANTHER" id="PTHR43684:SF2">
    <property type="entry name" value="CHROMODOMAIN Y-LIKE PROTEIN 2"/>
    <property type="match status" value="1"/>
</dbReference>
<evidence type="ECO:0000256" key="2">
    <source>
        <dbReference type="ARBA" id="ARBA00023242"/>
    </source>
</evidence>
<dbReference type="Proteomes" id="UP001044222">
    <property type="component" value="Chromosome 11"/>
</dbReference>
<proteinExistence type="predicted"/>
<keyword evidence="2" id="KW-0539">Nucleus</keyword>
<dbReference type="PANTHER" id="PTHR43684">
    <property type="match status" value="1"/>
</dbReference>
<dbReference type="EMBL" id="JAFIRN010000011">
    <property type="protein sequence ID" value="KAG5839293.1"/>
    <property type="molecule type" value="Genomic_DNA"/>
</dbReference>
<name>A0A9D3RQL1_ANGAN</name>
<dbReference type="Pfam" id="PF00378">
    <property type="entry name" value="ECH_1"/>
    <property type="match status" value="1"/>
</dbReference>
<dbReference type="AlphaFoldDB" id="A0A9D3RQL1"/>
<dbReference type="InterPro" id="IPR014748">
    <property type="entry name" value="Enoyl-CoA_hydra_C"/>
</dbReference>
<comment type="caution">
    <text evidence="3">The sequence shown here is derived from an EMBL/GenBank/DDBJ whole genome shotgun (WGS) entry which is preliminary data.</text>
</comment>
<dbReference type="Gene3D" id="1.10.12.10">
    <property type="entry name" value="Lyase 2-enoyl-coa Hydratase, Chain A, domain 2"/>
    <property type="match status" value="1"/>
</dbReference>
<dbReference type="InterPro" id="IPR001753">
    <property type="entry name" value="Enoyl-CoA_hydra/iso"/>
</dbReference>
<evidence type="ECO:0000313" key="4">
    <source>
        <dbReference type="Proteomes" id="UP001044222"/>
    </source>
</evidence>
<evidence type="ECO:0008006" key="5">
    <source>
        <dbReference type="Google" id="ProtNLM"/>
    </source>
</evidence>
<dbReference type="CDD" id="cd06558">
    <property type="entry name" value="crotonase-like"/>
    <property type="match status" value="1"/>
</dbReference>
<dbReference type="InterPro" id="IPR029045">
    <property type="entry name" value="ClpP/crotonase-like_dom_sf"/>
</dbReference>
<evidence type="ECO:0000313" key="3">
    <source>
        <dbReference type="EMBL" id="KAG5839293.1"/>
    </source>
</evidence>
<gene>
    <name evidence="3" type="ORF">ANANG_G00203500</name>
</gene>
<dbReference type="InterPro" id="IPR051053">
    <property type="entry name" value="ECH/Chromodomain_protein"/>
</dbReference>